<dbReference type="EMBL" id="CP003344">
    <property type="protein sequence ID" value="AGA68241.1"/>
    <property type="molecule type" value="Genomic_DNA"/>
</dbReference>
<proteinExistence type="predicted"/>
<name>L0F6F5_DESDL</name>
<keyword evidence="2" id="KW-1185">Reference proteome</keyword>
<dbReference type="STRING" id="871963.Desdi_0714"/>
<dbReference type="Proteomes" id="UP000010797">
    <property type="component" value="Chromosome"/>
</dbReference>
<accession>L0F6F5</accession>
<evidence type="ECO:0008006" key="3">
    <source>
        <dbReference type="Google" id="ProtNLM"/>
    </source>
</evidence>
<gene>
    <name evidence="1" type="ordered locus">Desdi_0714</name>
</gene>
<dbReference type="PROSITE" id="PS51257">
    <property type="entry name" value="PROKAR_LIPOPROTEIN"/>
    <property type="match status" value="1"/>
</dbReference>
<evidence type="ECO:0000313" key="2">
    <source>
        <dbReference type="Proteomes" id="UP000010797"/>
    </source>
</evidence>
<dbReference type="OrthoDB" id="1806793at2"/>
<dbReference type="eggNOG" id="COG0760">
    <property type="taxonomic scope" value="Bacteria"/>
</dbReference>
<dbReference type="AlphaFoldDB" id="L0F6F5"/>
<protein>
    <recommendedName>
        <fullName evidence="3">SurA-like protein</fullName>
    </recommendedName>
</protein>
<organism evidence="1 2">
    <name type="scientific">Desulfitobacterium dichloroeliminans (strain LMG P-21439 / DCA1)</name>
    <dbReference type="NCBI Taxonomy" id="871963"/>
    <lineage>
        <taxon>Bacteria</taxon>
        <taxon>Bacillati</taxon>
        <taxon>Bacillota</taxon>
        <taxon>Clostridia</taxon>
        <taxon>Eubacteriales</taxon>
        <taxon>Desulfitobacteriaceae</taxon>
        <taxon>Desulfitobacterium</taxon>
    </lineage>
</organism>
<dbReference type="KEGG" id="ddl:Desdi_0714"/>
<reference evidence="2" key="1">
    <citation type="submission" date="2012-02" db="EMBL/GenBank/DDBJ databases">
        <title>Complete sequence of Desulfitobacterium dichloroeliminans LMG P-21439.</title>
        <authorList>
            <person name="Lucas S."/>
            <person name="Han J."/>
            <person name="Lapidus A."/>
            <person name="Cheng J.-F."/>
            <person name="Goodwin L."/>
            <person name="Pitluck S."/>
            <person name="Peters L."/>
            <person name="Ovchinnikova G."/>
            <person name="Teshima H."/>
            <person name="Detter J.C."/>
            <person name="Han C."/>
            <person name="Tapia R."/>
            <person name="Land M."/>
            <person name="Hauser L."/>
            <person name="Kyrpides N."/>
            <person name="Ivanova N."/>
            <person name="Pagani I."/>
            <person name="Kruse T."/>
            <person name="de Vos W.M."/>
            <person name="Boon N."/>
            <person name="Smidt H."/>
            <person name="Woyke T."/>
        </authorList>
    </citation>
    <scope>NUCLEOTIDE SEQUENCE [LARGE SCALE GENOMIC DNA]</scope>
    <source>
        <strain evidence="2">LMG P-21439 / DCA1</strain>
    </source>
</reference>
<dbReference type="HOGENOM" id="CLU_1064474_0_0_9"/>
<dbReference type="RefSeq" id="WP_015261243.1">
    <property type="nucleotide sequence ID" value="NC_019903.1"/>
</dbReference>
<sequence>MKVKMITVIVLILALSGLVGCAEKKYPEDAVALVNGVIINEQEIEKEIAERKMVIAIGEKIRSLEANSLTPKEALIQSLNITEDEFNSEQIRYIESTERATSKLLSSNEAFNILLREEIYYQEAVKQGYEVSVDEAKQILVESNKVSNEVLNDDEEVLRKQNEITKSITDIYKQYGFESEEDYLNQRIDKSAQAMTISRMKGQFSKVITDKLPDSDGVQLSMDISNSWDDYGEFLLDKSKVKVLNTKYSTELYGKPWGYGLLDLK</sequence>
<evidence type="ECO:0000313" key="1">
    <source>
        <dbReference type="EMBL" id="AGA68241.1"/>
    </source>
</evidence>